<evidence type="ECO:0000256" key="3">
    <source>
        <dbReference type="ARBA" id="ARBA00023002"/>
    </source>
</evidence>
<proteinExistence type="inferred from homology"/>
<evidence type="ECO:0000256" key="1">
    <source>
        <dbReference type="ARBA" id="ARBA00009333"/>
    </source>
</evidence>
<comment type="subunit">
    <text evidence="4">Homodimer.</text>
</comment>
<keyword evidence="3 4" id="KW-0560">Oxidoreductase</keyword>
<comment type="similarity">
    <text evidence="1 4">Belongs to the class-II pyridine nucleotide-disulfide oxidoreductase family.</text>
</comment>
<dbReference type="InterPro" id="IPR036188">
    <property type="entry name" value="FAD/NAD-bd_sf"/>
</dbReference>
<gene>
    <name evidence="6" type="primary">trxB</name>
    <name evidence="6" type="ORF">H8710_04080</name>
</gene>
<evidence type="ECO:0000256" key="2">
    <source>
        <dbReference type="ARBA" id="ARBA00022630"/>
    </source>
</evidence>
<evidence type="ECO:0000313" key="6">
    <source>
        <dbReference type="EMBL" id="MBC8559244.1"/>
    </source>
</evidence>
<sequence>MVDLIILGAGTAGLSAAIYGVRAGLSVQIIESGLYGGQIVNSPDVDNYPGIASISGFDFVQNLHNHAAGLGVKIINDTIFDVELQSNVKKLISKKQVYEAKTVLLATGASHRKLGCPGEEEFAGRGVSYCATCDGAFFKGKDVAIAGGGNTALEDALFLSNNCNKVYLVHRREEFRAHRTVVEAVKARENIQLTLNYTVSEIRGTNAVESILLRHTAGGPDKELAVSGIFVAIGLDPNTKLFASQVELENGYVKAGENCHTNVPGVFVAGDVRTKDLRQLITAASDGAVAAVEAAKFLQ</sequence>
<dbReference type="PRINTS" id="PR00469">
    <property type="entry name" value="PNDRDTASEII"/>
</dbReference>
<dbReference type="InterPro" id="IPR005982">
    <property type="entry name" value="Thioredox_Rdtase"/>
</dbReference>
<dbReference type="Proteomes" id="UP000610760">
    <property type="component" value="Unassembled WGS sequence"/>
</dbReference>
<dbReference type="GO" id="GO:0004791">
    <property type="term" value="F:thioredoxin-disulfide reductase (NADPH) activity"/>
    <property type="evidence" value="ECO:0007669"/>
    <property type="project" value="UniProtKB-UniRule"/>
</dbReference>
<comment type="catalytic activity">
    <reaction evidence="4">
        <text>[thioredoxin]-dithiol + NADP(+) = [thioredoxin]-disulfide + NADPH + H(+)</text>
        <dbReference type="Rhea" id="RHEA:20345"/>
        <dbReference type="Rhea" id="RHEA-COMP:10698"/>
        <dbReference type="Rhea" id="RHEA-COMP:10700"/>
        <dbReference type="ChEBI" id="CHEBI:15378"/>
        <dbReference type="ChEBI" id="CHEBI:29950"/>
        <dbReference type="ChEBI" id="CHEBI:50058"/>
        <dbReference type="ChEBI" id="CHEBI:57783"/>
        <dbReference type="ChEBI" id="CHEBI:58349"/>
        <dbReference type="EC" id="1.8.1.9"/>
    </reaction>
</comment>
<dbReference type="GO" id="GO:0005737">
    <property type="term" value="C:cytoplasm"/>
    <property type="evidence" value="ECO:0007669"/>
    <property type="project" value="InterPro"/>
</dbReference>
<dbReference type="Pfam" id="PF07992">
    <property type="entry name" value="Pyr_redox_2"/>
    <property type="match status" value="1"/>
</dbReference>
<dbReference type="SUPFAM" id="SSF51905">
    <property type="entry name" value="FAD/NAD(P)-binding domain"/>
    <property type="match status" value="1"/>
</dbReference>
<evidence type="ECO:0000259" key="5">
    <source>
        <dbReference type="Pfam" id="PF07992"/>
    </source>
</evidence>
<keyword evidence="2 4" id="KW-0285">Flavoprotein</keyword>
<dbReference type="PRINTS" id="PR00368">
    <property type="entry name" value="FADPNR"/>
</dbReference>
<dbReference type="InterPro" id="IPR023753">
    <property type="entry name" value="FAD/NAD-binding_dom"/>
</dbReference>
<dbReference type="NCBIfam" id="TIGR01292">
    <property type="entry name" value="TRX_reduct"/>
    <property type="match status" value="1"/>
</dbReference>
<evidence type="ECO:0000256" key="4">
    <source>
        <dbReference type="RuleBase" id="RU003880"/>
    </source>
</evidence>
<dbReference type="GO" id="GO:0019430">
    <property type="term" value="P:removal of superoxide radicals"/>
    <property type="evidence" value="ECO:0007669"/>
    <property type="project" value="UniProtKB-UniRule"/>
</dbReference>
<dbReference type="Gene3D" id="3.50.50.60">
    <property type="entry name" value="FAD/NAD(P)-binding domain"/>
    <property type="match status" value="2"/>
</dbReference>
<accession>A0A926I6Q9</accession>
<dbReference type="PANTHER" id="PTHR48105">
    <property type="entry name" value="THIOREDOXIN REDUCTASE 1-RELATED-RELATED"/>
    <property type="match status" value="1"/>
</dbReference>
<comment type="caution">
    <text evidence="6">The sequence shown here is derived from an EMBL/GenBank/DDBJ whole genome shotgun (WGS) entry which is preliminary data.</text>
</comment>
<dbReference type="EC" id="1.8.1.9" evidence="4"/>
<organism evidence="6 7">
    <name type="scientific">Fumia xinanensis</name>
    <dbReference type="NCBI Taxonomy" id="2763659"/>
    <lineage>
        <taxon>Bacteria</taxon>
        <taxon>Bacillati</taxon>
        <taxon>Bacillota</taxon>
        <taxon>Clostridia</taxon>
        <taxon>Eubacteriales</taxon>
        <taxon>Oscillospiraceae</taxon>
        <taxon>Fumia</taxon>
    </lineage>
</organism>
<reference evidence="6" key="1">
    <citation type="submission" date="2020-08" db="EMBL/GenBank/DDBJ databases">
        <title>Genome public.</title>
        <authorList>
            <person name="Liu C."/>
            <person name="Sun Q."/>
        </authorList>
    </citation>
    <scope>NUCLEOTIDE SEQUENCE</scope>
    <source>
        <strain evidence="6">NSJ-33</strain>
    </source>
</reference>
<evidence type="ECO:0000313" key="7">
    <source>
        <dbReference type="Proteomes" id="UP000610760"/>
    </source>
</evidence>
<keyword evidence="4" id="KW-0676">Redox-active center</keyword>
<comment type="cofactor">
    <cofactor evidence="4">
        <name>FAD</name>
        <dbReference type="ChEBI" id="CHEBI:57692"/>
    </cofactor>
</comment>
<dbReference type="EMBL" id="JACRSV010000001">
    <property type="protein sequence ID" value="MBC8559244.1"/>
    <property type="molecule type" value="Genomic_DNA"/>
</dbReference>
<keyword evidence="7" id="KW-1185">Reference proteome</keyword>
<dbReference type="AlphaFoldDB" id="A0A926I6Q9"/>
<dbReference type="InterPro" id="IPR050097">
    <property type="entry name" value="Ferredoxin-NADP_redctase_2"/>
</dbReference>
<feature type="domain" description="FAD/NAD(P)-binding" evidence="5">
    <location>
        <begin position="3"/>
        <end position="287"/>
    </location>
</feature>
<name>A0A926I6Q9_9FIRM</name>
<protein>
    <recommendedName>
        <fullName evidence="4">Thioredoxin reductase</fullName>
        <ecNumber evidence="4">1.8.1.9</ecNumber>
    </recommendedName>
</protein>
<dbReference type="RefSeq" id="WP_249294141.1">
    <property type="nucleotide sequence ID" value="NZ_JACRSV010000001.1"/>
</dbReference>
<keyword evidence="4" id="KW-0274">FAD</keyword>